<dbReference type="AlphaFoldDB" id="A0A2N7KJG9"/>
<organism evidence="1 2">
    <name type="scientific">Vibrio lentus</name>
    <dbReference type="NCBI Taxonomy" id="136468"/>
    <lineage>
        <taxon>Bacteria</taxon>
        <taxon>Pseudomonadati</taxon>
        <taxon>Pseudomonadota</taxon>
        <taxon>Gammaproteobacteria</taxon>
        <taxon>Vibrionales</taxon>
        <taxon>Vibrionaceae</taxon>
        <taxon>Vibrio</taxon>
    </lineage>
</organism>
<name>A0A2N7KJG9_9VIBR</name>
<comment type="caution">
    <text evidence="1">The sequence shown here is derived from an EMBL/GenBank/DDBJ whole genome shotgun (WGS) entry which is preliminary data.</text>
</comment>
<evidence type="ECO:0000313" key="1">
    <source>
        <dbReference type="EMBL" id="PMM76254.1"/>
    </source>
</evidence>
<proteinExistence type="predicted"/>
<evidence type="ECO:0000313" key="2">
    <source>
        <dbReference type="Proteomes" id="UP000235406"/>
    </source>
</evidence>
<protein>
    <submittedName>
        <fullName evidence="1">Uncharacterized protein</fullName>
    </submittedName>
</protein>
<dbReference type="EMBL" id="MCZK01000033">
    <property type="protein sequence ID" value="PMM76254.1"/>
    <property type="molecule type" value="Genomic_DNA"/>
</dbReference>
<accession>A0A2N7KJG9</accession>
<dbReference type="Proteomes" id="UP000235406">
    <property type="component" value="Unassembled WGS sequence"/>
</dbReference>
<sequence>MPETYICRHVDSLVDIIETDVFCLKDVSIHCTFALLNEDKWLNAYFLRASRKNMKQISFSNSVIINLDDFLSGP</sequence>
<reference evidence="2" key="1">
    <citation type="submission" date="2016-07" db="EMBL/GenBank/DDBJ databases">
        <title>Nontailed viruses are major unrecognized killers of bacteria in the ocean.</title>
        <authorList>
            <person name="Kauffman K."/>
            <person name="Hussain F."/>
            <person name="Yang J."/>
            <person name="Arevalo P."/>
            <person name="Brown J."/>
            <person name="Cutler M."/>
            <person name="Kelly L."/>
            <person name="Polz M.F."/>
        </authorList>
    </citation>
    <scope>NUCLEOTIDE SEQUENCE [LARGE SCALE GENOMIC DNA]</scope>
    <source>
        <strain evidence="2">10N.261.46.F8</strain>
    </source>
</reference>
<gene>
    <name evidence="1" type="ORF">BCT49_22645</name>
</gene>